<comment type="caution">
    <text evidence="7">The sequence shown here is derived from an EMBL/GenBank/DDBJ whole genome shotgun (WGS) entry which is preliminary data.</text>
</comment>
<evidence type="ECO:0000259" key="6">
    <source>
        <dbReference type="PROSITE" id="PS50882"/>
    </source>
</evidence>
<keyword evidence="8" id="KW-1185">Reference proteome</keyword>
<comment type="subcellular location">
    <subcellularLocation>
        <location evidence="1">Cytoplasm</location>
    </subcellularLocation>
</comment>
<dbReference type="PANTHER" id="PTHR12357:SF127">
    <property type="entry name" value="YTH DOMAIN-CONTAINING FAMILY PROTEIN"/>
    <property type="match status" value="1"/>
</dbReference>
<evidence type="ECO:0000256" key="1">
    <source>
        <dbReference type="ARBA" id="ARBA00004496"/>
    </source>
</evidence>
<keyword evidence="3 4" id="KW-0694">RNA-binding</keyword>
<name>A0AAV5LLV9_9ROSI</name>
<evidence type="ECO:0000256" key="2">
    <source>
        <dbReference type="ARBA" id="ARBA00022490"/>
    </source>
</evidence>
<dbReference type="InterPro" id="IPR007275">
    <property type="entry name" value="YTH_domain"/>
</dbReference>
<dbReference type="Gene3D" id="3.10.590.10">
    <property type="entry name" value="ph1033 like domains"/>
    <property type="match status" value="1"/>
</dbReference>
<proteinExistence type="inferred from homology"/>
<dbReference type="PANTHER" id="PTHR12357">
    <property type="entry name" value="YTH YT521-B HOMOLOGY DOMAIN-CONTAINING"/>
    <property type="match status" value="1"/>
</dbReference>
<evidence type="ECO:0000256" key="5">
    <source>
        <dbReference type="SAM" id="MobiDB-lite"/>
    </source>
</evidence>
<feature type="region of interest" description="Disordered" evidence="5">
    <location>
        <begin position="1"/>
        <end position="45"/>
    </location>
</feature>
<dbReference type="InterPro" id="IPR045168">
    <property type="entry name" value="YTH_prot"/>
</dbReference>
<sequence length="580" mass="64071">MKNPKVDPSMELPVPNMVPTKDGSPSDATSCISSADATGYGKESDVENESLAMDQAPPYPTEGYYGYYYPGYTDQGYYMGGDGLELQYPVMQADNGSLVYFMPGIQTGYGPYAPYVPVATVGADGQFVTGQLPYSPSSMLQPVVAPPGYIQTPLPYGELVPAPYVWDPSIFVGDGTFGQSYYGIPEIHGSKPNISSPSHAHSPFSKNLPRSDLSNPLDVKSSLPSSDCQGKRNQLKTSSKISHGSTFESDSLGKGYCPFMKYPLHNQGKGGVLYPTNPVSWKANGRGWGAEEKLKPRRKVNSIGDLSLLNEQNQGLRTASVKGLAGGNAAGSFASKESRKSSGATSLIRRDQYNVPDFPTKYDHAFFFVIKSYSEDDIHKSIKYNVWASTPSGNKRLDSAYQDAKQKTAEKGSKCPVFLFFSVNTSGQFCGVAEMMGRVDFNKNMDFWQQDKWSGYFPVKWHIVKDVPNAQLRHIILENNENKPVTNSRDTQEVRFPQGIEMLNIFKNYESKTSILDDFYFYEGRQKEMQEKKARPSISHFNPIKQKVEELTGDFQSVDLSASKGVGEGKIKSQSKGMKD</sequence>
<dbReference type="PROSITE" id="PS50882">
    <property type="entry name" value="YTH"/>
    <property type="match status" value="1"/>
</dbReference>
<evidence type="ECO:0000313" key="7">
    <source>
        <dbReference type="EMBL" id="GKV37854.1"/>
    </source>
</evidence>
<reference evidence="7 8" key="1">
    <citation type="journal article" date="2021" name="Commun. Biol.">
        <title>The genome of Shorea leprosula (Dipterocarpaceae) highlights the ecological relevance of drought in aseasonal tropical rainforests.</title>
        <authorList>
            <person name="Ng K.K.S."/>
            <person name="Kobayashi M.J."/>
            <person name="Fawcett J.A."/>
            <person name="Hatakeyama M."/>
            <person name="Paape T."/>
            <person name="Ng C.H."/>
            <person name="Ang C.C."/>
            <person name="Tnah L.H."/>
            <person name="Lee C.T."/>
            <person name="Nishiyama T."/>
            <person name="Sese J."/>
            <person name="O'Brien M.J."/>
            <person name="Copetti D."/>
            <person name="Mohd Noor M.I."/>
            <person name="Ong R.C."/>
            <person name="Putra M."/>
            <person name="Sireger I.Z."/>
            <person name="Indrioko S."/>
            <person name="Kosugi Y."/>
            <person name="Izuno A."/>
            <person name="Isagi Y."/>
            <person name="Lee S.L."/>
            <person name="Shimizu K.K."/>
        </authorList>
    </citation>
    <scope>NUCLEOTIDE SEQUENCE [LARGE SCALE GENOMIC DNA]</scope>
    <source>
        <strain evidence="7">214</strain>
    </source>
</reference>
<comment type="similarity">
    <text evidence="4">Belongs to the YTHDF family.</text>
</comment>
<dbReference type="GO" id="GO:1990247">
    <property type="term" value="F:N6-methyladenosine-containing RNA reader activity"/>
    <property type="evidence" value="ECO:0007669"/>
    <property type="project" value="UniProtKB-UniRule"/>
</dbReference>
<comment type="function">
    <text evidence="4">Specifically recognizes and binds N6-methyladenosine (m6A)-containing RNAs, and regulates mRNA stability. M6A is a modification present at internal sites of mRNAs and some non-coding RNAs and plays a role in mRNA stability and processing.</text>
</comment>
<evidence type="ECO:0000256" key="4">
    <source>
        <dbReference type="RuleBase" id="RU369095"/>
    </source>
</evidence>
<dbReference type="GO" id="GO:0003729">
    <property type="term" value="F:mRNA binding"/>
    <property type="evidence" value="ECO:0007669"/>
    <property type="project" value="UniProtKB-UniRule"/>
</dbReference>
<evidence type="ECO:0000313" key="8">
    <source>
        <dbReference type="Proteomes" id="UP001054252"/>
    </source>
</evidence>
<keyword evidence="2" id="KW-0963">Cytoplasm</keyword>
<dbReference type="Pfam" id="PF04146">
    <property type="entry name" value="YTH"/>
    <property type="match status" value="1"/>
</dbReference>
<feature type="compositionally biased region" description="Polar residues" evidence="5">
    <location>
        <begin position="222"/>
        <end position="249"/>
    </location>
</feature>
<accession>A0AAV5LLV9</accession>
<feature type="compositionally biased region" description="Polar residues" evidence="5">
    <location>
        <begin position="26"/>
        <end position="36"/>
    </location>
</feature>
<feature type="domain" description="YTH" evidence="6">
    <location>
        <begin position="365"/>
        <end position="506"/>
    </location>
</feature>
<dbReference type="EMBL" id="BPVZ01000125">
    <property type="protein sequence ID" value="GKV37854.1"/>
    <property type="molecule type" value="Genomic_DNA"/>
</dbReference>
<dbReference type="GO" id="GO:0061157">
    <property type="term" value="P:mRNA destabilization"/>
    <property type="evidence" value="ECO:0007669"/>
    <property type="project" value="TreeGrafter"/>
</dbReference>
<gene>
    <name evidence="7" type="ORF">SLEP1_g45826</name>
</gene>
<dbReference type="FunFam" id="3.10.590.10:FF:000001">
    <property type="entry name" value="YTH domain family 1, isoform CRA_a"/>
    <property type="match status" value="1"/>
</dbReference>
<evidence type="ECO:0000256" key="3">
    <source>
        <dbReference type="ARBA" id="ARBA00022884"/>
    </source>
</evidence>
<protein>
    <recommendedName>
        <fullName evidence="4">YTH domain-containing family protein</fullName>
    </recommendedName>
</protein>
<dbReference type="AlphaFoldDB" id="A0AAV5LLV9"/>
<organism evidence="7 8">
    <name type="scientific">Rubroshorea leprosula</name>
    <dbReference type="NCBI Taxonomy" id="152421"/>
    <lineage>
        <taxon>Eukaryota</taxon>
        <taxon>Viridiplantae</taxon>
        <taxon>Streptophyta</taxon>
        <taxon>Embryophyta</taxon>
        <taxon>Tracheophyta</taxon>
        <taxon>Spermatophyta</taxon>
        <taxon>Magnoliopsida</taxon>
        <taxon>eudicotyledons</taxon>
        <taxon>Gunneridae</taxon>
        <taxon>Pentapetalae</taxon>
        <taxon>rosids</taxon>
        <taxon>malvids</taxon>
        <taxon>Malvales</taxon>
        <taxon>Dipterocarpaceae</taxon>
        <taxon>Rubroshorea</taxon>
    </lineage>
</organism>
<feature type="region of interest" description="Disordered" evidence="5">
    <location>
        <begin position="192"/>
        <end position="249"/>
    </location>
</feature>
<dbReference type="GO" id="GO:0005737">
    <property type="term" value="C:cytoplasm"/>
    <property type="evidence" value="ECO:0007669"/>
    <property type="project" value="UniProtKB-SubCell"/>
</dbReference>
<dbReference type="Proteomes" id="UP001054252">
    <property type="component" value="Unassembled WGS sequence"/>
</dbReference>
<dbReference type="CDD" id="cd21134">
    <property type="entry name" value="YTH"/>
    <property type="match status" value="1"/>
</dbReference>